<evidence type="ECO:0000313" key="3">
    <source>
        <dbReference type="Proteomes" id="UP001064782"/>
    </source>
</evidence>
<proteinExistence type="predicted"/>
<keyword evidence="3" id="KW-1185">Reference proteome</keyword>
<organism evidence="2 3">
    <name type="scientific">Mycobacterium kiyosense</name>
    <dbReference type="NCBI Taxonomy" id="2871094"/>
    <lineage>
        <taxon>Bacteria</taxon>
        <taxon>Bacillati</taxon>
        <taxon>Actinomycetota</taxon>
        <taxon>Actinomycetes</taxon>
        <taxon>Mycobacteriales</taxon>
        <taxon>Mycobacteriaceae</taxon>
        <taxon>Mycobacterium</taxon>
    </lineage>
</organism>
<dbReference type="GeneID" id="83629337"/>
<dbReference type="Proteomes" id="UP001064782">
    <property type="component" value="Unassembled WGS sequence"/>
</dbReference>
<name>A0A9P3Q4T6_9MYCO</name>
<evidence type="ECO:0000313" key="1">
    <source>
        <dbReference type="EMBL" id="GLB81632.1"/>
    </source>
</evidence>
<accession>A0A9P3Q4T6</accession>
<dbReference type="Proteomes" id="UP001165663">
    <property type="component" value="Unassembled WGS sequence"/>
</dbReference>
<protein>
    <submittedName>
        <fullName evidence="2">Uncharacterized protein</fullName>
    </submittedName>
</protein>
<dbReference type="EMBL" id="BRXE01000005">
    <property type="protein sequence ID" value="GLB81632.1"/>
    <property type="molecule type" value="Genomic_DNA"/>
</dbReference>
<sequence>MSYTEIPTALLVEAGNLLPHMGYLFEQAEFGDIELTVDQDQMVRLLPLIRWLEYIEAKWSAEEILDEERQKLPPLARR</sequence>
<dbReference type="RefSeq" id="WP_236981964.1">
    <property type="nucleotide sequence ID" value="NZ_BRXE01000005.1"/>
</dbReference>
<comment type="caution">
    <text evidence="2">The sequence shown here is derived from an EMBL/GenBank/DDBJ whole genome shotgun (WGS) entry which is preliminary data.</text>
</comment>
<dbReference type="AlphaFoldDB" id="A0A9P3Q4T6"/>
<dbReference type="EMBL" id="BRZI01000004">
    <property type="protein sequence ID" value="GLD29180.1"/>
    <property type="molecule type" value="Genomic_DNA"/>
</dbReference>
<reference evidence="2" key="1">
    <citation type="submission" date="2022-08" db="EMBL/GenBank/DDBJ databases">
        <title>Mycobacterium kiyosense sp. nov., scotochromogenic slow-glowing species isolated from respiratory specimens.</title>
        <authorList>
            <person name="Fukano H."/>
            <person name="Kazumi Y."/>
            <person name="Sakagami N."/>
            <person name="Ato M."/>
            <person name="Mitarai S."/>
            <person name="Hoshino Y."/>
        </authorList>
    </citation>
    <scope>NUCLEOTIDE SEQUENCE</scope>
    <source>
        <strain evidence="2">1413</strain>
        <strain evidence="1">SRL2020-028</strain>
    </source>
</reference>
<gene>
    <name evidence="2" type="ORF">Mkiyose1413_10630</name>
    <name evidence="1" type="ORF">SRL2020028_08880</name>
</gene>
<evidence type="ECO:0000313" key="2">
    <source>
        <dbReference type="EMBL" id="GLD29180.1"/>
    </source>
</evidence>